<dbReference type="Gene3D" id="3.90.800.10">
    <property type="entry name" value="Glutamyl-tRNA Synthetase, Domain 3"/>
    <property type="match status" value="1"/>
</dbReference>
<evidence type="ECO:0000256" key="10">
    <source>
        <dbReference type="ARBA" id="ARBA00030865"/>
    </source>
</evidence>
<dbReference type="GO" id="GO:0048608">
    <property type="term" value="P:reproductive structure development"/>
    <property type="evidence" value="ECO:0007669"/>
    <property type="project" value="UniProtKB-ARBA"/>
</dbReference>
<dbReference type="GO" id="GO:0004818">
    <property type="term" value="F:glutamate-tRNA ligase activity"/>
    <property type="evidence" value="ECO:0007669"/>
    <property type="project" value="UniProtKB-EC"/>
</dbReference>
<dbReference type="AlphaFoldDB" id="A0A835F2B9"/>
<keyword evidence="6 12" id="KW-0547">Nucleotide-binding</keyword>
<dbReference type="FunFam" id="2.40.240.10:FF:000004">
    <property type="entry name" value="Glutamyl-tRNA synthetase, cytoplasmic"/>
    <property type="match status" value="1"/>
</dbReference>
<evidence type="ECO:0000313" key="17">
    <source>
        <dbReference type="Proteomes" id="UP000636709"/>
    </source>
</evidence>
<evidence type="ECO:0000259" key="15">
    <source>
        <dbReference type="Pfam" id="PF20974"/>
    </source>
</evidence>
<dbReference type="InterPro" id="IPR049437">
    <property type="entry name" value="tRNA-synt_1c_C2"/>
</dbReference>
<evidence type="ECO:0000256" key="2">
    <source>
        <dbReference type="ARBA" id="ARBA00008927"/>
    </source>
</evidence>
<keyword evidence="17" id="KW-1185">Reference proteome</keyword>
<dbReference type="Gene3D" id="2.40.240.10">
    <property type="entry name" value="Ribosomal Protein L25, Chain P"/>
    <property type="match status" value="1"/>
</dbReference>
<dbReference type="CDD" id="cd00807">
    <property type="entry name" value="GlnRS_core"/>
    <property type="match status" value="1"/>
</dbReference>
<feature type="domain" description="tRNA synthetases class I (E and Q) anti-codon binding" evidence="15">
    <location>
        <begin position="549"/>
        <end position="620"/>
    </location>
</feature>
<feature type="domain" description="Glutamyl/glutaminyl-tRNA synthetase class Ib anti-codon binding" evidence="14">
    <location>
        <begin position="445"/>
        <end position="535"/>
    </location>
</feature>
<dbReference type="GO" id="GO:0009791">
    <property type="term" value="P:post-embryonic development"/>
    <property type="evidence" value="ECO:0007669"/>
    <property type="project" value="UniProtKB-ARBA"/>
</dbReference>
<evidence type="ECO:0000313" key="16">
    <source>
        <dbReference type="EMBL" id="KAF8726288.1"/>
    </source>
</evidence>
<dbReference type="GO" id="GO:0005524">
    <property type="term" value="F:ATP binding"/>
    <property type="evidence" value="ECO:0007669"/>
    <property type="project" value="UniProtKB-KW"/>
</dbReference>
<protein>
    <recommendedName>
        <fullName evidence="3">glutamate--tRNA ligase</fullName>
        <ecNumber evidence="3">6.1.1.17</ecNumber>
    </recommendedName>
    <alternativeName>
        <fullName evidence="10">Glutamyl-tRNA synthetase</fullName>
    </alternativeName>
</protein>
<evidence type="ECO:0000256" key="4">
    <source>
        <dbReference type="ARBA" id="ARBA00022490"/>
    </source>
</evidence>
<comment type="catalytic activity">
    <reaction evidence="11">
        <text>tRNA(Glu) + L-glutamate + ATP = L-glutamyl-tRNA(Glu) + AMP + diphosphate</text>
        <dbReference type="Rhea" id="RHEA:23540"/>
        <dbReference type="Rhea" id="RHEA-COMP:9663"/>
        <dbReference type="Rhea" id="RHEA-COMP:9680"/>
        <dbReference type="ChEBI" id="CHEBI:29985"/>
        <dbReference type="ChEBI" id="CHEBI:30616"/>
        <dbReference type="ChEBI" id="CHEBI:33019"/>
        <dbReference type="ChEBI" id="CHEBI:78442"/>
        <dbReference type="ChEBI" id="CHEBI:78520"/>
        <dbReference type="ChEBI" id="CHEBI:456215"/>
        <dbReference type="EC" id="6.1.1.17"/>
    </reaction>
</comment>
<dbReference type="PROSITE" id="PS00178">
    <property type="entry name" value="AA_TRNA_LIGASE_I"/>
    <property type="match status" value="1"/>
</dbReference>
<gene>
    <name evidence="16" type="ORF">HU200_019747</name>
</gene>
<keyword evidence="9 12" id="KW-0030">Aminoacyl-tRNA synthetase</keyword>
<dbReference type="PANTHER" id="PTHR43097">
    <property type="entry name" value="GLUTAMINE-TRNA LIGASE"/>
    <property type="match status" value="1"/>
</dbReference>
<evidence type="ECO:0000259" key="13">
    <source>
        <dbReference type="Pfam" id="PF00749"/>
    </source>
</evidence>
<feature type="domain" description="Glutamyl/glutaminyl-tRNA synthetase class Ib catalytic" evidence="13">
    <location>
        <begin position="167"/>
        <end position="284"/>
    </location>
</feature>
<accession>A0A835F2B9</accession>
<dbReference type="PANTHER" id="PTHR43097:SF5">
    <property type="entry name" value="GLUTAMATE--TRNA LIGASE"/>
    <property type="match status" value="1"/>
</dbReference>
<reference evidence="16" key="1">
    <citation type="submission" date="2020-07" db="EMBL/GenBank/DDBJ databases">
        <title>Genome sequence and genetic diversity analysis of an under-domesticated orphan crop, white fonio (Digitaria exilis).</title>
        <authorList>
            <person name="Bennetzen J.L."/>
            <person name="Chen S."/>
            <person name="Ma X."/>
            <person name="Wang X."/>
            <person name="Yssel A.E.J."/>
            <person name="Chaluvadi S.R."/>
            <person name="Johnson M."/>
            <person name="Gangashetty P."/>
            <person name="Hamidou F."/>
            <person name="Sanogo M.D."/>
            <person name="Zwaenepoel A."/>
            <person name="Wallace J."/>
            <person name="Van De Peer Y."/>
            <person name="Van Deynze A."/>
        </authorList>
    </citation>
    <scope>NUCLEOTIDE SEQUENCE</scope>
    <source>
        <tissue evidence="16">Leaves</tissue>
    </source>
</reference>
<dbReference type="CDD" id="cd10289">
    <property type="entry name" value="GST_C_AaRS_like"/>
    <property type="match status" value="1"/>
</dbReference>
<dbReference type="InterPro" id="IPR050132">
    <property type="entry name" value="Gln/Glu-tRNA_Ligase"/>
</dbReference>
<dbReference type="GO" id="GO:0006424">
    <property type="term" value="P:glutamyl-tRNA aminoacylation"/>
    <property type="evidence" value="ECO:0007669"/>
    <property type="project" value="TreeGrafter"/>
</dbReference>
<comment type="subcellular location">
    <subcellularLocation>
        <location evidence="1">Cytoplasm</location>
    </subcellularLocation>
</comment>
<proteinExistence type="inferred from homology"/>
<comment type="caution">
    <text evidence="16">The sequence shown here is derived from an EMBL/GenBank/DDBJ whole genome shotgun (WGS) entry which is preliminary data.</text>
</comment>
<keyword evidence="7 12" id="KW-0067">ATP-binding</keyword>
<evidence type="ECO:0000259" key="14">
    <source>
        <dbReference type="Pfam" id="PF03950"/>
    </source>
</evidence>
<dbReference type="Proteomes" id="UP000636709">
    <property type="component" value="Unassembled WGS sequence"/>
</dbReference>
<evidence type="ECO:0000256" key="6">
    <source>
        <dbReference type="ARBA" id="ARBA00022741"/>
    </source>
</evidence>
<evidence type="ECO:0000256" key="9">
    <source>
        <dbReference type="ARBA" id="ARBA00023146"/>
    </source>
</evidence>
<dbReference type="InterPro" id="IPR020059">
    <property type="entry name" value="Glu/Gln-tRNA-synth_Ib_codon-bd"/>
</dbReference>
<dbReference type="Pfam" id="PF00749">
    <property type="entry name" value="tRNA-synt_1c"/>
    <property type="match status" value="2"/>
</dbReference>
<evidence type="ECO:0000256" key="1">
    <source>
        <dbReference type="ARBA" id="ARBA00004496"/>
    </source>
</evidence>
<keyword evidence="8 12" id="KW-0648">Protein biosynthesis</keyword>
<feature type="domain" description="Glutamyl/glutaminyl-tRNA synthetase class Ib catalytic" evidence="13">
    <location>
        <begin position="288"/>
        <end position="441"/>
    </location>
</feature>
<dbReference type="InterPro" id="IPR020056">
    <property type="entry name" value="Rbsml_bL25/Gln-tRNA_synth_N"/>
</dbReference>
<comment type="similarity">
    <text evidence="2">Belongs to the class-I aminoacyl-tRNA synthetase family. Glutamate--tRNA ligase type 2 subfamily.</text>
</comment>
<dbReference type="GO" id="GO:0017102">
    <property type="term" value="C:methionyl glutamyl tRNA synthetase complex"/>
    <property type="evidence" value="ECO:0007669"/>
    <property type="project" value="TreeGrafter"/>
</dbReference>
<evidence type="ECO:0000256" key="11">
    <source>
        <dbReference type="ARBA" id="ARBA00048351"/>
    </source>
</evidence>
<keyword evidence="5 12" id="KW-0436">Ligase</keyword>
<organism evidence="16 17">
    <name type="scientific">Digitaria exilis</name>
    <dbReference type="NCBI Taxonomy" id="1010633"/>
    <lineage>
        <taxon>Eukaryota</taxon>
        <taxon>Viridiplantae</taxon>
        <taxon>Streptophyta</taxon>
        <taxon>Embryophyta</taxon>
        <taxon>Tracheophyta</taxon>
        <taxon>Spermatophyta</taxon>
        <taxon>Magnoliopsida</taxon>
        <taxon>Liliopsida</taxon>
        <taxon>Poales</taxon>
        <taxon>Poaceae</taxon>
        <taxon>PACMAD clade</taxon>
        <taxon>Panicoideae</taxon>
        <taxon>Panicodae</taxon>
        <taxon>Paniceae</taxon>
        <taxon>Anthephorinae</taxon>
        <taxon>Digitaria</taxon>
    </lineage>
</organism>
<dbReference type="Gene3D" id="1.20.1050.130">
    <property type="match status" value="1"/>
</dbReference>
<evidence type="ECO:0000256" key="5">
    <source>
        <dbReference type="ARBA" id="ARBA00022598"/>
    </source>
</evidence>
<dbReference type="OrthoDB" id="10250478at2759"/>
<dbReference type="PRINTS" id="PR00987">
    <property type="entry name" value="TRNASYNTHGLU"/>
</dbReference>
<keyword evidence="4" id="KW-0963">Cytoplasm</keyword>
<dbReference type="Gene3D" id="3.40.50.620">
    <property type="entry name" value="HUPs"/>
    <property type="match status" value="2"/>
</dbReference>
<sequence length="645" mass="74208">MSSSITFYIVTYNCDFQNSESLLSINLQVVEWLEYAPMFLSGSEFENACSFVDCYLTSRTFLVGHGLTIADIAVWSNLAGKLDWTKMGESKRQRWESLRKSKKYQNLVRWFNSIDAEHRHTLSEIVAAYVGKRGIGKSPAPSLKEKVHDSKDPLAPEVDLPGAKVGQVCVRFAPEPSGYLHIGHAKAALLNKYFAERYQGRLIVRFDDTNPSKESNEFVENLLKDIETLGIKYDAVTYTSDYFPKLMEMAESLIKQGKAYIDDTPKEQMRKERMDGIESKCRNNADPNKSLRDPVYYRCNTDPHHRVGSKYKVYPTYDFACPFVDALEGVTHALRSSEYHDRNAQYYRILQDMGLRRVEIYEFSRLNMVYTLLSKRKLLWFVQNKKVEDWTDPRFPTVQGIVRRGLKVEALIQFILQQGASKNLNLMEWDKLWTINKKIIDPVCARHTAVLKDQRVIFTLINGPEKPFVRILPRHKKCEAARKKATTFANRIWLDYADASAISKGEEVTLMDWGNAIIKEIKMENGVIIELVGELHLEGSVKTTKLKTTWLADIEELVPPSLVEFDYLISKKKLKEDEDFLDNLNPCTRRETPALGDANMRNLKRGEIIQLERKGYYRCDAPFIRSSKPVVLFAIPDGRQQASLN</sequence>
<evidence type="ECO:0000256" key="12">
    <source>
        <dbReference type="RuleBase" id="RU363037"/>
    </source>
</evidence>
<dbReference type="InterPro" id="IPR014729">
    <property type="entry name" value="Rossmann-like_a/b/a_fold"/>
</dbReference>
<name>A0A835F2B9_9POAL</name>
<dbReference type="InterPro" id="IPR036282">
    <property type="entry name" value="Glutathione-S-Trfase_C_sf"/>
</dbReference>
<dbReference type="Pfam" id="PF20974">
    <property type="entry name" value="tRNA-synt_1c_C2"/>
    <property type="match status" value="1"/>
</dbReference>
<dbReference type="Pfam" id="PF03950">
    <property type="entry name" value="tRNA-synt_1c_C"/>
    <property type="match status" value="1"/>
</dbReference>
<dbReference type="InterPro" id="IPR011035">
    <property type="entry name" value="Ribosomal_bL25/Gln-tRNA_synth"/>
</dbReference>
<evidence type="ECO:0000256" key="3">
    <source>
        <dbReference type="ARBA" id="ARBA00012835"/>
    </source>
</evidence>
<evidence type="ECO:0000256" key="7">
    <source>
        <dbReference type="ARBA" id="ARBA00022840"/>
    </source>
</evidence>
<dbReference type="SUPFAM" id="SSF50715">
    <property type="entry name" value="Ribosomal protein L25-like"/>
    <property type="match status" value="1"/>
</dbReference>
<dbReference type="GO" id="GO:0005829">
    <property type="term" value="C:cytosol"/>
    <property type="evidence" value="ECO:0007669"/>
    <property type="project" value="TreeGrafter"/>
</dbReference>
<dbReference type="EC" id="6.1.1.17" evidence="3"/>
<dbReference type="InterPro" id="IPR000924">
    <property type="entry name" value="Glu/Gln-tRNA-synth"/>
</dbReference>
<dbReference type="InterPro" id="IPR020058">
    <property type="entry name" value="Glu/Gln-tRNA-synth_Ib_cat-dom"/>
</dbReference>
<dbReference type="SUPFAM" id="SSF47616">
    <property type="entry name" value="GST C-terminal domain-like"/>
    <property type="match status" value="1"/>
</dbReference>
<dbReference type="EMBL" id="JACEFO010001651">
    <property type="protein sequence ID" value="KAF8726288.1"/>
    <property type="molecule type" value="Genomic_DNA"/>
</dbReference>
<evidence type="ECO:0000256" key="8">
    <source>
        <dbReference type="ARBA" id="ARBA00022917"/>
    </source>
</evidence>
<dbReference type="SUPFAM" id="SSF52374">
    <property type="entry name" value="Nucleotidylyl transferase"/>
    <property type="match status" value="1"/>
</dbReference>
<dbReference type="FunFam" id="3.40.50.620:FF:000037">
    <property type="entry name" value="Glutamine--tRNA ligase cytoplasmic"/>
    <property type="match status" value="1"/>
</dbReference>
<dbReference type="InterPro" id="IPR001412">
    <property type="entry name" value="aa-tRNA-synth_I_CS"/>
</dbReference>